<dbReference type="STRING" id="1529.SAMN04487885_1152"/>
<dbReference type="Pfam" id="PF01386">
    <property type="entry name" value="Ribosomal_L25p"/>
    <property type="match status" value="1"/>
</dbReference>
<evidence type="ECO:0000256" key="3">
    <source>
        <dbReference type="ARBA" id="ARBA00022980"/>
    </source>
</evidence>
<evidence type="ECO:0000256" key="4">
    <source>
        <dbReference type="ARBA" id="ARBA00023274"/>
    </source>
</evidence>
<evidence type="ECO:0000313" key="8">
    <source>
        <dbReference type="EMBL" id="SFF90920.1"/>
    </source>
</evidence>
<evidence type="ECO:0000256" key="5">
    <source>
        <dbReference type="HAMAP-Rule" id="MF_01334"/>
    </source>
</evidence>
<dbReference type="RefSeq" id="WP_027638928.1">
    <property type="nucleotide sequence ID" value="NZ_CP076620.1"/>
</dbReference>
<dbReference type="GeneID" id="90544082"/>
<evidence type="ECO:0000313" key="9">
    <source>
        <dbReference type="Proteomes" id="UP000182135"/>
    </source>
</evidence>
<feature type="domain" description="Large ribosomal subunit protein bL25 beta" evidence="7">
    <location>
        <begin position="99"/>
        <end position="179"/>
    </location>
</feature>
<dbReference type="InterPro" id="IPR029751">
    <property type="entry name" value="Ribosomal_L25_dom"/>
</dbReference>
<dbReference type="InterPro" id="IPR001021">
    <property type="entry name" value="Ribosomal_bL25_long"/>
</dbReference>
<dbReference type="Pfam" id="PF14693">
    <property type="entry name" value="Ribosomal_TL5_C"/>
    <property type="match status" value="1"/>
</dbReference>
<dbReference type="HAMAP" id="MF_01334">
    <property type="entry name" value="Ribosomal_bL25_CTC"/>
    <property type="match status" value="1"/>
</dbReference>
<protein>
    <recommendedName>
        <fullName evidence="5">Large ribosomal subunit protein bL25</fullName>
    </recommendedName>
    <alternativeName>
        <fullName evidence="5">General stress protein CTC</fullName>
    </alternativeName>
</protein>
<dbReference type="GO" id="GO:0003735">
    <property type="term" value="F:structural constituent of ribosome"/>
    <property type="evidence" value="ECO:0007669"/>
    <property type="project" value="InterPro"/>
</dbReference>
<dbReference type="EMBL" id="FOOE01000015">
    <property type="protein sequence ID" value="SFF90920.1"/>
    <property type="molecule type" value="Genomic_DNA"/>
</dbReference>
<comment type="subunit">
    <text evidence="5">Part of the 50S ribosomal subunit; part of the 5S rRNA/L5/L18/L25 subcomplex. Contacts the 5S rRNA. Binds to the 5S rRNA independently of L5 and L18.</text>
</comment>
<dbReference type="Proteomes" id="UP000182135">
    <property type="component" value="Unassembled WGS sequence"/>
</dbReference>
<feature type="domain" description="Large ribosomal subunit protein bL25 L25" evidence="6">
    <location>
        <begin position="8"/>
        <end position="90"/>
    </location>
</feature>
<dbReference type="Gene3D" id="2.170.120.20">
    <property type="entry name" value="Ribosomal protein L25, beta domain"/>
    <property type="match status" value="1"/>
</dbReference>
<evidence type="ECO:0000256" key="1">
    <source>
        <dbReference type="ARBA" id="ARBA00022730"/>
    </source>
</evidence>
<comment type="function">
    <text evidence="5">This is one of the proteins that binds to the 5S RNA in the ribosome where it forms part of the central protuberance.</text>
</comment>
<name>A0A1I2MJ28_9CLOT</name>
<comment type="similarity">
    <text evidence="5">Belongs to the bacterial ribosomal protein bL25 family. CTC subfamily.</text>
</comment>
<dbReference type="InterPro" id="IPR037121">
    <property type="entry name" value="Ribosomal_bL25_C"/>
</dbReference>
<dbReference type="InterPro" id="IPR020057">
    <property type="entry name" value="Ribosomal_bL25_b-dom"/>
</dbReference>
<proteinExistence type="inferred from homology"/>
<gene>
    <name evidence="5" type="primary">rplY</name>
    <name evidence="5" type="synonym">ctc</name>
    <name evidence="8" type="ORF">SAMN04487885_1152</name>
</gene>
<dbReference type="InterPro" id="IPR020930">
    <property type="entry name" value="Ribosomal_uL5_bac-type"/>
</dbReference>
<dbReference type="NCBIfam" id="TIGR00731">
    <property type="entry name" value="bL25_bact_ctc"/>
    <property type="match status" value="1"/>
</dbReference>
<evidence type="ECO:0000256" key="2">
    <source>
        <dbReference type="ARBA" id="ARBA00022884"/>
    </source>
</evidence>
<keyword evidence="3 5" id="KW-0689">Ribosomal protein</keyword>
<dbReference type="GO" id="GO:0022625">
    <property type="term" value="C:cytosolic large ribosomal subunit"/>
    <property type="evidence" value="ECO:0007669"/>
    <property type="project" value="TreeGrafter"/>
</dbReference>
<dbReference type="OrthoDB" id="9790002at2"/>
<evidence type="ECO:0000259" key="6">
    <source>
        <dbReference type="Pfam" id="PF01386"/>
    </source>
</evidence>
<accession>A0A1I2MJ28</accession>
<dbReference type="InterPro" id="IPR020056">
    <property type="entry name" value="Rbsml_bL25/Gln-tRNA_synth_N"/>
</dbReference>
<dbReference type="Gene3D" id="2.40.240.10">
    <property type="entry name" value="Ribosomal Protein L25, Chain P"/>
    <property type="match status" value="1"/>
</dbReference>
<organism evidence="8 9">
    <name type="scientific">Clostridium cadaveris</name>
    <dbReference type="NCBI Taxonomy" id="1529"/>
    <lineage>
        <taxon>Bacteria</taxon>
        <taxon>Bacillati</taxon>
        <taxon>Bacillota</taxon>
        <taxon>Clostridia</taxon>
        <taxon>Eubacteriales</taxon>
        <taxon>Clostridiaceae</taxon>
        <taxon>Clostridium</taxon>
    </lineage>
</organism>
<dbReference type="PANTHER" id="PTHR33284:SF1">
    <property type="entry name" value="RIBOSOMAL PROTEIN L25_GLN-TRNA SYNTHETASE, ANTI-CODON-BINDING DOMAIN-CONTAINING PROTEIN"/>
    <property type="match status" value="1"/>
</dbReference>
<dbReference type="GO" id="GO:0006412">
    <property type="term" value="P:translation"/>
    <property type="evidence" value="ECO:0007669"/>
    <property type="project" value="UniProtKB-UniRule"/>
</dbReference>
<keyword evidence="1 5" id="KW-0699">rRNA-binding</keyword>
<keyword evidence="2 5" id="KW-0694">RNA-binding</keyword>
<dbReference type="GO" id="GO:0008097">
    <property type="term" value="F:5S rRNA binding"/>
    <property type="evidence" value="ECO:0007669"/>
    <property type="project" value="InterPro"/>
</dbReference>
<reference evidence="8 9" key="1">
    <citation type="submission" date="2016-10" db="EMBL/GenBank/DDBJ databases">
        <authorList>
            <person name="de Groot N.N."/>
        </authorList>
    </citation>
    <scope>NUCLEOTIDE SEQUENCE [LARGE SCALE GENOMIC DNA]</scope>
    <source>
        <strain evidence="8 9">NLAE-zl-G419</strain>
    </source>
</reference>
<dbReference type="eggNOG" id="COG1825">
    <property type="taxonomic scope" value="Bacteria"/>
</dbReference>
<dbReference type="CDD" id="cd00495">
    <property type="entry name" value="Ribosomal_L25_TL5_CTC"/>
    <property type="match status" value="1"/>
</dbReference>
<dbReference type="InterPro" id="IPR011035">
    <property type="entry name" value="Ribosomal_bL25/Gln-tRNA_synth"/>
</dbReference>
<sequence length="179" mass="20389">MKNSAFKVFKRDANSNQKRLRKLGQTPGIIYGEFLKTSIPIQIPTFELEKLLKTNNSGSIIPIELDGKTLNCVVKEVQKNTLHEILHVDLQYTKPNEVIKMRIPVRTIGQEALEFKKLVLETYNSFIDLQGSVEKIPEYIEIDVSEMKFEDKIFVEDVSIPEDVTVLTNPKTLLAVVNA</sequence>
<dbReference type="PANTHER" id="PTHR33284">
    <property type="entry name" value="RIBOSOMAL PROTEIN L25/GLN-TRNA SYNTHETASE, ANTI-CODON-BINDING DOMAIN-CONTAINING PROTEIN"/>
    <property type="match status" value="1"/>
</dbReference>
<keyword evidence="9" id="KW-1185">Reference proteome</keyword>
<dbReference type="AlphaFoldDB" id="A0A1I2MJ28"/>
<evidence type="ECO:0000259" key="7">
    <source>
        <dbReference type="Pfam" id="PF14693"/>
    </source>
</evidence>
<keyword evidence="4 5" id="KW-0687">Ribonucleoprotein</keyword>
<dbReference type="SUPFAM" id="SSF50715">
    <property type="entry name" value="Ribosomal protein L25-like"/>
    <property type="match status" value="1"/>
</dbReference>